<gene>
    <name evidence="1" type="ORF">HPF_19230</name>
</gene>
<evidence type="ECO:0000313" key="1">
    <source>
        <dbReference type="EMBL" id="QBM29835.1"/>
    </source>
</evidence>
<dbReference type="AlphaFoldDB" id="A0A4P6X4N8"/>
<dbReference type="EMBL" id="CP037867">
    <property type="protein sequence ID" value="QBM29835.1"/>
    <property type="molecule type" value="Genomic_DNA"/>
</dbReference>
<reference evidence="1 2" key="1">
    <citation type="submission" date="2019-03" db="EMBL/GenBank/DDBJ databases">
        <authorList>
            <person name="Sebastian G."/>
            <person name="Baumann P."/>
            <person name="Ruckert C."/>
            <person name="Kalinowski J."/>
            <person name="Nebel B."/>
            <person name="Takors R."/>
            <person name="Blombach B."/>
        </authorList>
    </citation>
    <scope>NUCLEOTIDE SEQUENCE [LARGE SCALE GENOMIC DNA]</scope>
    <source>
        <strain evidence="1 2">DSM 1084</strain>
    </source>
</reference>
<name>A0A4P6X4N8_HYDPS</name>
<proteinExistence type="predicted"/>
<dbReference type="RefSeq" id="WP_133157572.1">
    <property type="nucleotide sequence ID" value="NZ_CP037867.1"/>
</dbReference>
<sequence>MNNEKYIGYIKYEGKLVEDGLMDARRQAKALFAFDSALRYFIAKQAPDFRNLDFEIPVQIRKGSWEALIPETVAGWIQAGLGAVATAYFTKAAQKMAEKDFEDFGITDLFKKALNSIKWFARIGKHTGDVTIREFKNVRFSDDQSQIGIINSAGEILFVPKQVLDLYISTNPKLLEELAANIQNGRNLIIGTLENGVTDEEIINPSEKWIFCDENETEEDVLFPELIHGDYVVLEGEVTRENKTSNSMGFKYKDHILTAYPETGSIVNYKSILFLRCRLFGTVNRIDEKGRIGARRPKLYFSNLEPLEEADEDGDLFG</sequence>
<accession>A0A4P6X4N8</accession>
<keyword evidence="2" id="KW-1185">Reference proteome</keyword>
<organism evidence="1 2">
    <name type="scientific">Hydrogenophaga pseudoflava</name>
    <name type="common">Pseudomonas carboxydoflava</name>
    <dbReference type="NCBI Taxonomy" id="47421"/>
    <lineage>
        <taxon>Bacteria</taxon>
        <taxon>Pseudomonadati</taxon>
        <taxon>Pseudomonadota</taxon>
        <taxon>Betaproteobacteria</taxon>
        <taxon>Burkholderiales</taxon>
        <taxon>Comamonadaceae</taxon>
        <taxon>Hydrogenophaga</taxon>
    </lineage>
</organism>
<evidence type="ECO:0000313" key="2">
    <source>
        <dbReference type="Proteomes" id="UP000293912"/>
    </source>
</evidence>
<protein>
    <submittedName>
        <fullName evidence="1">Uncharacterized protein</fullName>
    </submittedName>
</protein>
<dbReference type="KEGG" id="hpse:HPF_19230"/>
<dbReference type="Proteomes" id="UP000293912">
    <property type="component" value="Chromosome"/>
</dbReference>